<dbReference type="Pfam" id="PF00126">
    <property type="entry name" value="HTH_1"/>
    <property type="match status" value="1"/>
</dbReference>
<dbReference type="RefSeq" id="WP_065816964.1">
    <property type="nucleotide sequence ID" value="NZ_CP139720.1"/>
</dbReference>
<name>A0ABS7R5P1_9HYPH</name>
<evidence type="ECO:0000259" key="5">
    <source>
        <dbReference type="PROSITE" id="PS50931"/>
    </source>
</evidence>
<keyword evidence="7" id="KW-1185">Reference proteome</keyword>
<dbReference type="PROSITE" id="PS50931">
    <property type="entry name" value="HTH_LYSR"/>
    <property type="match status" value="1"/>
</dbReference>
<dbReference type="SUPFAM" id="SSF53850">
    <property type="entry name" value="Periplasmic binding protein-like II"/>
    <property type="match status" value="1"/>
</dbReference>
<evidence type="ECO:0000256" key="2">
    <source>
        <dbReference type="ARBA" id="ARBA00023015"/>
    </source>
</evidence>
<proteinExistence type="inferred from homology"/>
<gene>
    <name evidence="6" type="ORF">KVG22_06575</name>
</gene>
<dbReference type="InterPro" id="IPR036390">
    <property type="entry name" value="WH_DNA-bd_sf"/>
</dbReference>
<organism evidence="6 7">
    <name type="scientific">Nitratireductor rhodophyticola</name>
    <dbReference type="NCBI Taxonomy" id="2854036"/>
    <lineage>
        <taxon>Bacteria</taxon>
        <taxon>Pseudomonadati</taxon>
        <taxon>Pseudomonadota</taxon>
        <taxon>Alphaproteobacteria</taxon>
        <taxon>Hyphomicrobiales</taxon>
        <taxon>Phyllobacteriaceae</taxon>
        <taxon>Nitratireductor</taxon>
    </lineage>
</organism>
<keyword evidence="3" id="KW-0238">DNA-binding</keyword>
<dbReference type="Gene3D" id="3.40.190.290">
    <property type="match status" value="1"/>
</dbReference>
<comment type="caution">
    <text evidence="6">The sequence shown here is derived from an EMBL/GenBank/DDBJ whole genome shotgun (WGS) entry which is preliminary data.</text>
</comment>
<dbReference type="InterPro" id="IPR000847">
    <property type="entry name" value="LysR_HTH_N"/>
</dbReference>
<dbReference type="Pfam" id="PF03466">
    <property type="entry name" value="LysR_substrate"/>
    <property type="match status" value="1"/>
</dbReference>
<sequence>MARIDINRSGEIEVFVRVVELQSFSAAARDLKMTPSAVSKLVARLEARLGTRLLRRSTRRLQITPEGSAFYQSGVRILADIQAAEQEAAAGSAPRGRLRVNSNVPFGQNRLIPLLPEFTARYPDVVVDLVLTDRVIDLIEERADVAIRAGALAESSLIARKLGDSGMAVVAAPSYLEVHGRPESPADLAGHALLGFCFSRIHEGWPFIGPEGLKSSIPPTAGTLVSDGEAMRLMALAGAGIARHARWHIQPDIDAGRLVPLLENFNPGDREGVYAVYVGHGKFLPTRVRAFLDFLAEKVKIA</sequence>
<comment type="similarity">
    <text evidence="1">Belongs to the LysR transcriptional regulatory family.</text>
</comment>
<keyword evidence="2" id="KW-0805">Transcription regulation</keyword>
<reference evidence="6 7" key="1">
    <citation type="submission" date="2021-06" db="EMBL/GenBank/DDBJ databases">
        <title>Nitratireductor porphyridii sp. nov., isolated from a small marine red alga, Porphyridium purpureum in South Korea.</title>
        <authorList>
            <person name="Kim K.H."/>
            <person name="Kristyanto S."/>
            <person name="Jeon C.O."/>
        </authorList>
    </citation>
    <scope>NUCLEOTIDE SEQUENCE [LARGE SCALE GENOMIC DNA]</scope>
    <source>
        <strain evidence="6 7">R6</strain>
    </source>
</reference>
<dbReference type="PANTHER" id="PTHR30537:SF71">
    <property type="entry name" value="TRANSCRIPTIONAL REGULATORY PROTEIN"/>
    <property type="match status" value="1"/>
</dbReference>
<evidence type="ECO:0000313" key="7">
    <source>
        <dbReference type="Proteomes" id="UP000777661"/>
    </source>
</evidence>
<dbReference type="PANTHER" id="PTHR30537">
    <property type="entry name" value="HTH-TYPE TRANSCRIPTIONAL REGULATOR"/>
    <property type="match status" value="1"/>
</dbReference>
<evidence type="ECO:0000313" key="6">
    <source>
        <dbReference type="EMBL" id="MBY8916242.1"/>
    </source>
</evidence>
<dbReference type="InterPro" id="IPR058163">
    <property type="entry name" value="LysR-type_TF_proteobact-type"/>
</dbReference>
<protein>
    <submittedName>
        <fullName evidence="6">LysR family transcriptional regulator</fullName>
    </submittedName>
</protein>
<dbReference type="InterPro" id="IPR005119">
    <property type="entry name" value="LysR_subst-bd"/>
</dbReference>
<dbReference type="InterPro" id="IPR036388">
    <property type="entry name" value="WH-like_DNA-bd_sf"/>
</dbReference>
<evidence type="ECO:0000256" key="4">
    <source>
        <dbReference type="ARBA" id="ARBA00023163"/>
    </source>
</evidence>
<evidence type="ECO:0000256" key="3">
    <source>
        <dbReference type="ARBA" id="ARBA00023125"/>
    </source>
</evidence>
<evidence type="ECO:0000256" key="1">
    <source>
        <dbReference type="ARBA" id="ARBA00009437"/>
    </source>
</evidence>
<keyword evidence="4" id="KW-0804">Transcription</keyword>
<dbReference type="EMBL" id="JAHSQO010000002">
    <property type="protein sequence ID" value="MBY8916242.1"/>
    <property type="molecule type" value="Genomic_DNA"/>
</dbReference>
<feature type="domain" description="HTH lysR-type" evidence="5">
    <location>
        <begin position="12"/>
        <end position="64"/>
    </location>
</feature>
<dbReference type="Gene3D" id="1.10.10.10">
    <property type="entry name" value="Winged helix-like DNA-binding domain superfamily/Winged helix DNA-binding domain"/>
    <property type="match status" value="1"/>
</dbReference>
<accession>A0ABS7R5P1</accession>
<dbReference type="SUPFAM" id="SSF46785">
    <property type="entry name" value="Winged helix' DNA-binding domain"/>
    <property type="match status" value="1"/>
</dbReference>
<dbReference type="Proteomes" id="UP000777661">
    <property type="component" value="Unassembled WGS sequence"/>
</dbReference>